<evidence type="ECO:0000313" key="4">
    <source>
        <dbReference type="Proteomes" id="UP000218209"/>
    </source>
</evidence>
<accession>A0A1X6NQ03</accession>
<keyword evidence="2" id="KW-0472">Membrane</keyword>
<gene>
    <name evidence="3" type="ORF">BU14_0753s0003</name>
</gene>
<name>A0A1X6NQ03_PORUM</name>
<dbReference type="InterPro" id="IPR013762">
    <property type="entry name" value="Integrase-like_cat_sf"/>
</dbReference>
<protein>
    <submittedName>
        <fullName evidence="3">Uncharacterized protein</fullName>
    </submittedName>
</protein>
<dbReference type="EMBL" id="KV919256">
    <property type="protein sequence ID" value="OSX70443.1"/>
    <property type="molecule type" value="Genomic_DNA"/>
</dbReference>
<dbReference type="GO" id="GO:0006310">
    <property type="term" value="P:DNA recombination"/>
    <property type="evidence" value="ECO:0007669"/>
    <property type="project" value="InterPro"/>
</dbReference>
<dbReference type="AlphaFoldDB" id="A0A1X6NQ03"/>
<dbReference type="GO" id="GO:0015074">
    <property type="term" value="P:DNA integration"/>
    <property type="evidence" value="ECO:0007669"/>
    <property type="project" value="InterPro"/>
</dbReference>
<dbReference type="Gene3D" id="1.10.443.10">
    <property type="entry name" value="Intergrase catalytic core"/>
    <property type="match status" value="1"/>
</dbReference>
<keyword evidence="2" id="KW-0812">Transmembrane</keyword>
<dbReference type="Proteomes" id="UP000218209">
    <property type="component" value="Unassembled WGS sequence"/>
</dbReference>
<evidence type="ECO:0000256" key="1">
    <source>
        <dbReference type="SAM" id="MobiDB-lite"/>
    </source>
</evidence>
<evidence type="ECO:0000256" key="2">
    <source>
        <dbReference type="SAM" id="Phobius"/>
    </source>
</evidence>
<keyword evidence="2" id="KW-1133">Transmembrane helix</keyword>
<evidence type="ECO:0000313" key="3">
    <source>
        <dbReference type="EMBL" id="OSX70443.1"/>
    </source>
</evidence>
<reference evidence="3 4" key="1">
    <citation type="submission" date="2017-03" db="EMBL/GenBank/DDBJ databases">
        <title>WGS assembly of Porphyra umbilicalis.</title>
        <authorList>
            <person name="Brawley S.H."/>
            <person name="Blouin N.A."/>
            <person name="Ficko-Blean E."/>
            <person name="Wheeler G.L."/>
            <person name="Lohr M."/>
            <person name="Goodson H.V."/>
            <person name="Jenkins J.W."/>
            <person name="Blaby-Haas C.E."/>
            <person name="Helliwell K.E."/>
            <person name="Chan C."/>
            <person name="Marriage T."/>
            <person name="Bhattacharya D."/>
            <person name="Klein A.S."/>
            <person name="Badis Y."/>
            <person name="Brodie J."/>
            <person name="Cao Y."/>
            <person name="Collen J."/>
            <person name="Dittami S.M."/>
            <person name="Gachon C.M."/>
            <person name="Green B.R."/>
            <person name="Karpowicz S."/>
            <person name="Kim J.W."/>
            <person name="Kudahl U."/>
            <person name="Lin S."/>
            <person name="Michel G."/>
            <person name="Mittag M."/>
            <person name="Olson B.J."/>
            <person name="Pangilinan J."/>
            <person name="Peng Y."/>
            <person name="Qiu H."/>
            <person name="Shu S."/>
            <person name="Singer J.T."/>
            <person name="Smith A.G."/>
            <person name="Sprecher B.N."/>
            <person name="Wagner V."/>
            <person name="Wang W."/>
            <person name="Wang Z.-Y."/>
            <person name="Yan J."/>
            <person name="Yarish C."/>
            <person name="Zoeuner-Riek S."/>
            <person name="Zhuang Y."/>
            <person name="Zou Y."/>
            <person name="Lindquist E.A."/>
            <person name="Grimwood J."/>
            <person name="Barry K."/>
            <person name="Rokhsar D.S."/>
            <person name="Schmutz J."/>
            <person name="Stiller J.W."/>
            <person name="Grossman A.R."/>
            <person name="Prochnik S.E."/>
        </authorList>
    </citation>
    <scope>NUCLEOTIDE SEQUENCE [LARGE SCALE GENOMIC DNA]</scope>
    <source>
        <strain evidence="3">4086291</strain>
    </source>
</reference>
<feature type="transmembrane region" description="Helical" evidence="2">
    <location>
        <begin position="269"/>
        <end position="293"/>
    </location>
</feature>
<sequence>MKTWSSRIRTACAFANFVGRTVCIDKTKPRPDEAEIDRGVRKFFRCMNQYTKLVITTFLECRRRGYAVAGGGRRLSATSLKDYTSGLAFLFAEAKVHGARGTVGVVPDCCERTSPWQPKGVAELQEEKKVRADPGTYTGNPMATADVRDFRGATNKEARHGGETQLSSAPVTEAMMERWFGVLVRDHLPATDAVGARVSVVSALNAMVSSAVSGVSGAASVGAAGADKTTSDARKAAVQTEETDEGEHSSGDMCDTPSFTPPSNALSDFLVYVFYVFVFITVARPITLINLMWKDISWPDMNVAENQQFFNRHNHQRYVEVKLRITKTGQDTSDIMTLRLFSSFCDMSKADKEDESITAYEQCPGRHLNIPQLLQPLVLFACSAPGVRMDMGVLAEQPLFPSLSVRNVAGTVTFFKMKSETEVNARFAADLSRIGRDLCNGDRVVRMYGFRRGGAQALLDRTGRYEQVMRLGGWQSNSNSFFTYITSMNAKGTLRSTLRSFTQDEVAQVVAQLMSSYNEWAVGVVRRLCVQAQVEDGQLVHHSVVAFETENVKVLCSVVSECILSLRHGKADEAVSSDEED</sequence>
<keyword evidence="4" id="KW-1185">Reference proteome</keyword>
<feature type="region of interest" description="Disordered" evidence="1">
    <location>
        <begin position="222"/>
        <end position="255"/>
    </location>
</feature>
<proteinExistence type="predicted"/>
<organism evidence="3 4">
    <name type="scientific">Porphyra umbilicalis</name>
    <name type="common">Purple laver</name>
    <name type="synonym">Red alga</name>
    <dbReference type="NCBI Taxonomy" id="2786"/>
    <lineage>
        <taxon>Eukaryota</taxon>
        <taxon>Rhodophyta</taxon>
        <taxon>Bangiophyceae</taxon>
        <taxon>Bangiales</taxon>
        <taxon>Bangiaceae</taxon>
        <taxon>Porphyra</taxon>
    </lineage>
</organism>
<dbReference type="GO" id="GO:0003677">
    <property type="term" value="F:DNA binding"/>
    <property type="evidence" value="ECO:0007669"/>
    <property type="project" value="InterPro"/>
</dbReference>